<proteinExistence type="predicted"/>
<feature type="transmembrane region" description="Helical" evidence="1">
    <location>
        <begin position="84"/>
        <end position="106"/>
    </location>
</feature>
<protein>
    <recommendedName>
        <fullName evidence="3">DUF4149 domain-containing protein</fullName>
    </recommendedName>
</protein>
<keyword evidence="1" id="KW-1133">Transmembrane helix</keyword>
<organism evidence="2">
    <name type="scientific">Caldilineaceae bacterium SB0664_bin_27</name>
    <dbReference type="NCBI Taxonomy" id="2605260"/>
    <lineage>
        <taxon>Bacteria</taxon>
        <taxon>Bacillati</taxon>
        <taxon>Chloroflexota</taxon>
        <taxon>Caldilineae</taxon>
        <taxon>Caldilineales</taxon>
        <taxon>Caldilineaceae</taxon>
    </lineage>
</organism>
<feature type="transmembrane region" description="Helical" evidence="1">
    <location>
        <begin position="16"/>
        <end position="35"/>
    </location>
</feature>
<dbReference type="EMBL" id="VXRG01000068">
    <property type="protein sequence ID" value="MXY93457.1"/>
    <property type="molecule type" value="Genomic_DNA"/>
</dbReference>
<gene>
    <name evidence="2" type="ORF">F4Y42_08420</name>
</gene>
<feature type="transmembrane region" description="Helical" evidence="1">
    <location>
        <begin position="55"/>
        <end position="77"/>
    </location>
</feature>
<evidence type="ECO:0000313" key="2">
    <source>
        <dbReference type="EMBL" id="MXY93457.1"/>
    </source>
</evidence>
<name>A0A6B0YS78_9CHLR</name>
<keyword evidence="1" id="KW-0812">Transmembrane</keyword>
<keyword evidence="1" id="KW-0472">Membrane</keyword>
<evidence type="ECO:0000256" key="1">
    <source>
        <dbReference type="SAM" id="Phobius"/>
    </source>
</evidence>
<sequence length="167" mass="18712">MNSLGQRFLARITQRVFVFTLLWIGFVCAISFMATPLKFQAPSLTLPVALEIGHLVFHALNALEIGFATAIAAITLLKDWPRRIRVLTFLIGLLLATQTILLYTVLDARTLAIIHGLEVPERSFHPYYVALEGVKFALLLYLAYLQLEEHDTRIGKNAKSAPESANY</sequence>
<accession>A0A6B0YS78</accession>
<comment type="caution">
    <text evidence="2">The sequence shown here is derived from an EMBL/GenBank/DDBJ whole genome shotgun (WGS) entry which is preliminary data.</text>
</comment>
<feature type="transmembrane region" description="Helical" evidence="1">
    <location>
        <begin position="126"/>
        <end position="147"/>
    </location>
</feature>
<evidence type="ECO:0008006" key="3">
    <source>
        <dbReference type="Google" id="ProtNLM"/>
    </source>
</evidence>
<dbReference type="AlphaFoldDB" id="A0A6B0YS78"/>
<reference evidence="2" key="1">
    <citation type="submission" date="2019-09" db="EMBL/GenBank/DDBJ databases">
        <title>Characterisation of the sponge microbiome using genome-centric metagenomics.</title>
        <authorList>
            <person name="Engelberts J.P."/>
            <person name="Robbins S.J."/>
            <person name="De Goeij J.M."/>
            <person name="Aranda M."/>
            <person name="Bell S.C."/>
            <person name="Webster N.S."/>
        </authorList>
    </citation>
    <scope>NUCLEOTIDE SEQUENCE</scope>
    <source>
        <strain evidence="2">SB0664_bin_27</strain>
    </source>
</reference>